<comment type="pathway">
    <text evidence="1">Cofactor biosynthesis; NAD(+) biosynthesis.</text>
</comment>
<evidence type="ECO:0000256" key="1">
    <source>
        <dbReference type="ARBA" id="ARBA00004790"/>
    </source>
</evidence>
<gene>
    <name evidence="9" type="ORF">OBE_00028</name>
</gene>
<accession>K1UIT8</accession>
<evidence type="ECO:0000256" key="5">
    <source>
        <dbReference type="ARBA" id="ARBA00022741"/>
    </source>
</evidence>
<comment type="caution">
    <text evidence="9">The sequence shown here is derived from an EMBL/GenBank/DDBJ whole genome shotgun (WGS) entry which is preliminary data.</text>
</comment>
<dbReference type="InterPro" id="IPR014729">
    <property type="entry name" value="Rossmann-like_a/b/a_fold"/>
</dbReference>
<dbReference type="PANTHER" id="PTHR39321">
    <property type="entry name" value="NICOTINATE-NUCLEOTIDE ADENYLYLTRANSFERASE-RELATED"/>
    <property type="match status" value="1"/>
</dbReference>
<dbReference type="NCBIfam" id="TIGR00482">
    <property type="entry name" value="nicotinate (nicotinamide) nucleotide adenylyltransferase"/>
    <property type="match status" value="1"/>
</dbReference>
<evidence type="ECO:0000256" key="6">
    <source>
        <dbReference type="ARBA" id="ARBA00022840"/>
    </source>
</evidence>
<dbReference type="Pfam" id="PF01467">
    <property type="entry name" value="CTP_transf_like"/>
    <property type="match status" value="1"/>
</dbReference>
<evidence type="ECO:0000313" key="9">
    <source>
        <dbReference type="EMBL" id="EKC78115.1"/>
    </source>
</evidence>
<dbReference type="HAMAP" id="MF_00244">
    <property type="entry name" value="NaMN_adenylyltr"/>
    <property type="match status" value="1"/>
</dbReference>
<name>K1UIT8_9ZZZZ</name>
<dbReference type="Gene3D" id="3.40.50.620">
    <property type="entry name" value="HUPs"/>
    <property type="match status" value="1"/>
</dbReference>
<proteinExistence type="inferred from homology"/>
<dbReference type="SUPFAM" id="SSF52374">
    <property type="entry name" value="Nucleotidylyl transferase"/>
    <property type="match status" value="1"/>
</dbReference>
<dbReference type="PANTHER" id="PTHR39321:SF3">
    <property type="entry name" value="PHOSPHOPANTETHEINE ADENYLYLTRANSFERASE"/>
    <property type="match status" value="1"/>
</dbReference>
<evidence type="ECO:0000259" key="8">
    <source>
        <dbReference type="Pfam" id="PF01467"/>
    </source>
</evidence>
<keyword evidence="3 9" id="KW-0808">Transferase</keyword>
<dbReference type="CDD" id="cd02165">
    <property type="entry name" value="NMNAT"/>
    <property type="match status" value="1"/>
</dbReference>
<evidence type="ECO:0000256" key="3">
    <source>
        <dbReference type="ARBA" id="ARBA00022679"/>
    </source>
</evidence>
<keyword evidence="2" id="KW-0662">Pyridine nucleotide biosynthesis</keyword>
<feature type="non-terminal residue" evidence="9">
    <location>
        <position position="148"/>
    </location>
</feature>
<dbReference type="InterPro" id="IPR004821">
    <property type="entry name" value="Cyt_trans-like"/>
</dbReference>
<evidence type="ECO:0000256" key="7">
    <source>
        <dbReference type="ARBA" id="ARBA00023027"/>
    </source>
</evidence>
<evidence type="ECO:0000256" key="4">
    <source>
        <dbReference type="ARBA" id="ARBA00022695"/>
    </source>
</evidence>
<dbReference type="EMBL" id="AJWZ01000021">
    <property type="protein sequence ID" value="EKC78115.1"/>
    <property type="molecule type" value="Genomic_DNA"/>
</dbReference>
<keyword evidence="6" id="KW-0067">ATP-binding</keyword>
<dbReference type="NCBIfam" id="TIGR00125">
    <property type="entry name" value="cyt_tran_rel"/>
    <property type="match status" value="1"/>
</dbReference>
<dbReference type="GO" id="GO:0009435">
    <property type="term" value="P:NAD+ biosynthetic process"/>
    <property type="evidence" value="ECO:0007669"/>
    <property type="project" value="UniProtKB-UniPathway"/>
</dbReference>
<keyword evidence="4 9" id="KW-0548">Nucleotidyltransferase</keyword>
<dbReference type="AlphaFoldDB" id="K1UIT8"/>
<evidence type="ECO:0000256" key="2">
    <source>
        <dbReference type="ARBA" id="ARBA00022642"/>
    </source>
</evidence>
<sequence length="148" mass="16858">MIKIGVFGGAFNPVHNGHINMVKEAFADLKLQKMLIIPTCVSPHKSNKGLIAFEDRAKMCELAFANEIASGKFEISDIEKRMGGTSYTINTIRELKRQYPDDAVFYLIIGGDMLFYFDKWYRYETLLGECKVVAAARENSEYSDMCEY</sequence>
<feature type="domain" description="Cytidyltransferase-like" evidence="8">
    <location>
        <begin position="6"/>
        <end position="138"/>
    </location>
</feature>
<reference evidence="9" key="1">
    <citation type="journal article" date="2013" name="Environ. Microbiol.">
        <title>Microbiota from the distal guts of lean and obese adolescents exhibit partial functional redundancy besides clear differences in community structure.</title>
        <authorList>
            <person name="Ferrer M."/>
            <person name="Ruiz A."/>
            <person name="Lanza F."/>
            <person name="Haange S.B."/>
            <person name="Oberbach A."/>
            <person name="Till H."/>
            <person name="Bargiela R."/>
            <person name="Campoy C."/>
            <person name="Segura M.T."/>
            <person name="Richter M."/>
            <person name="von Bergen M."/>
            <person name="Seifert J."/>
            <person name="Suarez A."/>
        </authorList>
    </citation>
    <scope>NUCLEOTIDE SEQUENCE</scope>
</reference>
<organism evidence="9">
    <name type="scientific">human gut metagenome</name>
    <dbReference type="NCBI Taxonomy" id="408170"/>
    <lineage>
        <taxon>unclassified sequences</taxon>
        <taxon>metagenomes</taxon>
        <taxon>organismal metagenomes</taxon>
    </lineage>
</organism>
<dbReference type="InterPro" id="IPR005248">
    <property type="entry name" value="NadD/NMNAT"/>
</dbReference>
<dbReference type="GO" id="GO:0070566">
    <property type="term" value="F:adenylyltransferase activity"/>
    <property type="evidence" value="ECO:0007669"/>
    <property type="project" value="UniProtKB-ARBA"/>
</dbReference>
<dbReference type="UniPathway" id="UPA00253"/>
<dbReference type="GO" id="GO:0005524">
    <property type="term" value="F:ATP binding"/>
    <property type="evidence" value="ECO:0007669"/>
    <property type="project" value="UniProtKB-KW"/>
</dbReference>
<keyword evidence="5" id="KW-0547">Nucleotide-binding</keyword>
<keyword evidence="7" id="KW-0520">NAD</keyword>
<protein>
    <submittedName>
        <fullName evidence="9">Nicotinate (Nicotinamide) nucleotide adenylyltransferase</fullName>
    </submittedName>
</protein>